<keyword evidence="1" id="KW-0812">Transmembrane</keyword>
<accession>A0ABY0DUE5</accession>
<feature type="transmembrane region" description="Helical" evidence="1">
    <location>
        <begin position="338"/>
        <end position="365"/>
    </location>
</feature>
<keyword evidence="3" id="KW-1185">Reference proteome</keyword>
<sequence length="410" mass="44548">MSSDVTSSQYDQRSRAAVLKVSYLLVVTAATFVLPALSATHSLRWFFVSVLLAVQVLALLICRVPTRQVLRPGWRLKWLFLFLIGSYTLLPPEHSAADLLLHWRVPGLGWVFPFNLTGLDRAAVMCLQILTVLLTSAVVRLTGSQDDLVHGLLRLGLPDLFVHSFDRTLSLLSGSDERSRRQAREVGEGAQHGALTALKHLLRGNIGGFVLSIKANVELAGSQSEGGDKPKLEARLAHDVAIVSGIALCMASFKMLKFLPGLPFASGHKAVLLFPLYVLAARLTYSRWGGTTAGAIMGVIGFLQGDGRFGVLEILKHIAPGLVIDLADPLVRRLPVWALGYCLLGLLAAVARTSTELALVFLLGARAEIYLFPAAKLVPNLLAGFLSGFVTVFVLRVFSREPTVQDHPRH</sequence>
<feature type="transmembrane region" description="Helical" evidence="1">
    <location>
        <begin position="21"/>
        <end position="39"/>
    </location>
</feature>
<reference evidence="2 3" key="1">
    <citation type="submission" date="2018-10" db="EMBL/GenBank/DDBJ databases">
        <title>Bradyrhizobium sp. nov., isolated from effective nodules of peanut in China.</title>
        <authorList>
            <person name="Li Y."/>
        </authorList>
    </citation>
    <scope>NUCLEOTIDE SEQUENCE [LARGE SCALE GENOMIC DNA]</scope>
    <source>
        <strain evidence="2 3">CCBAU 51781</strain>
    </source>
</reference>
<keyword evidence="1" id="KW-1133">Transmembrane helix</keyword>
<evidence type="ECO:0000313" key="2">
    <source>
        <dbReference type="EMBL" id="RXG99227.1"/>
    </source>
</evidence>
<dbReference type="EMBL" id="RDRA01000002">
    <property type="protein sequence ID" value="RXG99227.1"/>
    <property type="molecule type" value="Genomic_DNA"/>
</dbReference>
<feature type="transmembrane region" description="Helical" evidence="1">
    <location>
        <begin position="377"/>
        <end position="398"/>
    </location>
</feature>
<proteinExistence type="predicted"/>
<organism evidence="2 3">
    <name type="scientific">Bradyrhizobium zhanjiangense</name>
    <dbReference type="NCBI Taxonomy" id="1325107"/>
    <lineage>
        <taxon>Bacteria</taxon>
        <taxon>Pseudomonadati</taxon>
        <taxon>Pseudomonadota</taxon>
        <taxon>Alphaproteobacteria</taxon>
        <taxon>Hyphomicrobiales</taxon>
        <taxon>Nitrobacteraceae</taxon>
        <taxon>Bradyrhizobium</taxon>
    </lineage>
</organism>
<feature type="transmembrane region" description="Helical" evidence="1">
    <location>
        <begin position="45"/>
        <end position="62"/>
    </location>
</feature>
<evidence type="ECO:0000313" key="3">
    <source>
        <dbReference type="Proteomes" id="UP000289946"/>
    </source>
</evidence>
<feature type="transmembrane region" description="Helical" evidence="1">
    <location>
        <begin position="110"/>
        <end position="134"/>
    </location>
</feature>
<protein>
    <submittedName>
        <fullName evidence="2">Uncharacterized protein</fullName>
    </submittedName>
</protein>
<keyword evidence="1" id="KW-0472">Membrane</keyword>
<feature type="transmembrane region" description="Helical" evidence="1">
    <location>
        <begin position="74"/>
        <end position="90"/>
    </location>
</feature>
<dbReference type="RefSeq" id="WP_128938279.1">
    <property type="nucleotide sequence ID" value="NZ_RDRA01000002.1"/>
</dbReference>
<comment type="caution">
    <text evidence="2">The sequence shown here is derived from an EMBL/GenBank/DDBJ whole genome shotgun (WGS) entry which is preliminary data.</text>
</comment>
<gene>
    <name evidence="2" type="ORF">EAS62_03980</name>
</gene>
<name>A0ABY0DUE5_9BRAD</name>
<dbReference type="Proteomes" id="UP000289946">
    <property type="component" value="Unassembled WGS sequence"/>
</dbReference>
<evidence type="ECO:0000256" key="1">
    <source>
        <dbReference type="SAM" id="Phobius"/>
    </source>
</evidence>